<evidence type="ECO:0000256" key="5">
    <source>
        <dbReference type="ARBA" id="ARBA00022747"/>
    </source>
</evidence>
<evidence type="ECO:0000256" key="1">
    <source>
        <dbReference type="ARBA" id="ARBA00011975"/>
    </source>
</evidence>
<keyword evidence="4 6" id="KW-0949">S-adenosyl-L-methionine</keyword>
<evidence type="ECO:0000256" key="3">
    <source>
        <dbReference type="ARBA" id="ARBA00022679"/>
    </source>
</evidence>
<proteinExistence type="inferred from homology"/>
<gene>
    <name evidence="8" type="primary">ydiO</name>
    <name evidence="8" type="ORF">CTE05_34260</name>
</gene>
<dbReference type="InterPro" id="IPR050390">
    <property type="entry name" value="C5-Methyltransferase"/>
</dbReference>
<dbReference type="Gene3D" id="3.40.50.150">
    <property type="entry name" value="Vaccinia Virus protein VP39"/>
    <property type="match status" value="1"/>
</dbReference>
<comment type="similarity">
    <text evidence="6 7">Belongs to the class I-like SAM-binding methyltransferase superfamily. C5-methyltransferase family.</text>
</comment>
<comment type="caution">
    <text evidence="8">The sequence shown here is derived from an EMBL/GenBank/DDBJ whole genome shotgun (WGS) entry which is preliminary data.</text>
</comment>
<dbReference type="NCBIfam" id="TIGR00675">
    <property type="entry name" value="dcm"/>
    <property type="match status" value="1"/>
</dbReference>
<dbReference type="SUPFAM" id="SSF53335">
    <property type="entry name" value="S-adenosyl-L-methionine-dependent methyltransferases"/>
    <property type="match status" value="1"/>
</dbReference>
<dbReference type="EMBL" id="BJWH01000023">
    <property type="protein sequence ID" value="GEL99879.1"/>
    <property type="molecule type" value="Genomic_DNA"/>
</dbReference>
<keyword evidence="3 6" id="KW-0808">Transferase</keyword>
<dbReference type="InterPro" id="IPR001525">
    <property type="entry name" value="C5_MeTfrase"/>
</dbReference>
<dbReference type="GO" id="GO:0044027">
    <property type="term" value="P:negative regulation of gene expression via chromosomal CpG island methylation"/>
    <property type="evidence" value="ECO:0007669"/>
    <property type="project" value="TreeGrafter"/>
</dbReference>
<evidence type="ECO:0000313" key="8">
    <source>
        <dbReference type="EMBL" id="GEL99879.1"/>
    </source>
</evidence>
<dbReference type="GO" id="GO:0003886">
    <property type="term" value="F:DNA (cytosine-5-)-methyltransferase activity"/>
    <property type="evidence" value="ECO:0007669"/>
    <property type="project" value="UniProtKB-EC"/>
</dbReference>
<dbReference type="GO" id="GO:0003677">
    <property type="term" value="F:DNA binding"/>
    <property type="evidence" value="ECO:0007669"/>
    <property type="project" value="TreeGrafter"/>
</dbReference>
<feature type="active site" evidence="6">
    <location>
        <position position="114"/>
    </location>
</feature>
<dbReference type="Gene3D" id="3.90.120.10">
    <property type="entry name" value="DNA Methylase, subunit A, domain 2"/>
    <property type="match status" value="1"/>
</dbReference>
<dbReference type="GO" id="GO:0009307">
    <property type="term" value="P:DNA restriction-modification system"/>
    <property type="evidence" value="ECO:0007669"/>
    <property type="project" value="UniProtKB-KW"/>
</dbReference>
<evidence type="ECO:0000313" key="9">
    <source>
        <dbReference type="Proteomes" id="UP000321049"/>
    </source>
</evidence>
<dbReference type="InterPro" id="IPR029063">
    <property type="entry name" value="SAM-dependent_MTases_sf"/>
</dbReference>
<evidence type="ECO:0000256" key="4">
    <source>
        <dbReference type="ARBA" id="ARBA00022691"/>
    </source>
</evidence>
<dbReference type="PANTHER" id="PTHR10629">
    <property type="entry name" value="CYTOSINE-SPECIFIC METHYLTRANSFERASE"/>
    <property type="match status" value="1"/>
</dbReference>
<protein>
    <recommendedName>
        <fullName evidence="1">DNA (cytosine-5-)-methyltransferase</fullName>
        <ecNumber evidence="1">2.1.1.37</ecNumber>
    </recommendedName>
</protein>
<dbReference type="Pfam" id="PF00145">
    <property type="entry name" value="DNA_methylase"/>
    <property type="match status" value="1"/>
</dbReference>
<keyword evidence="9" id="KW-1185">Reference proteome</keyword>
<dbReference type="GO" id="GO:0032259">
    <property type="term" value="P:methylation"/>
    <property type="evidence" value="ECO:0007669"/>
    <property type="project" value="UniProtKB-KW"/>
</dbReference>
<organism evidence="8 9">
    <name type="scientific">Cellulomonas terrae</name>
    <dbReference type="NCBI Taxonomy" id="311234"/>
    <lineage>
        <taxon>Bacteria</taxon>
        <taxon>Bacillati</taxon>
        <taxon>Actinomycetota</taxon>
        <taxon>Actinomycetes</taxon>
        <taxon>Micrococcales</taxon>
        <taxon>Cellulomonadaceae</taxon>
        <taxon>Cellulomonas</taxon>
    </lineage>
</organism>
<dbReference type="PRINTS" id="PR00105">
    <property type="entry name" value="C5METTRFRASE"/>
</dbReference>
<dbReference type="AlphaFoldDB" id="A0A511JPM3"/>
<dbReference type="Proteomes" id="UP000321049">
    <property type="component" value="Unassembled WGS sequence"/>
</dbReference>
<dbReference type="PROSITE" id="PS51679">
    <property type="entry name" value="SAM_MT_C5"/>
    <property type="match status" value="1"/>
</dbReference>
<dbReference type="PANTHER" id="PTHR10629:SF52">
    <property type="entry name" value="DNA (CYTOSINE-5)-METHYLTRANSFERASE 1"/>
    <property type="match status" value="1"/>
</dbReference>
<evidence type="ECO:0000256" key="7">
    <source>
        <dbReference type="RuleBase" id="RU000416"/>
    </source>
</evidence>
<accession>A0A511JPM3</accession>
<reference evidence="8 9" key="1">
    <citation type="submission" date="2019-07" db="EMBL/GenBank/DDBJ databases">
        <title>Whole genome shotgun sequence of Cellulomonas terrae NBRC 100819.</title>
        <authorList>
            <person name="Hosoyama A."/>
            <person name="Uohara A."/>
            <person name="Ohji S."/>
            <person name="Ichikawa N."/>
        </authorList>
    </citation>
    <scope>NUCLEOTIDE SEQUENCE [LARGE SCALE GENOMIC DNA]</scope>
    <source>
        <strain evidence="8 9">NBRC 100819</strain>
    </source>
</reference>
<name>A0A511JPM3_9CELL</name>
<dbReference type="OrthoDB" id="9813719at2"/>
<evidence type="ECO:0000256" key="6">
    <source>
        <dbReference type="PROSITE-ProRule" id="PRU01016"/>
    </source>
</evidence>
<keyword evidence="5" id="KW-0680">Restriction system</keyword>
<sequence length="384" mass="41511">MSTVHPLRRRHRPAFESGSRTLSVVDLFAGCGGLTLGTAEAAHAHGFAIDVRLAVDFEDAAIRAYQANFPSAKTQVAAVEAIFDGDLGSKPSGSELSVARSVGTLDVLVGGPPCQGHSSLNNHTRRADPKNRFYLRMARAAEVLRPKVVLIENVPAVVHDSEGVVDRATKALNAAGYTVTNSILELVRLGVPQKRRRHVLLGIRTGLVGDDIDLGEVLAAGTQRSRDLRWAIGDLANQTSNSWVDTPSRPSAENSARMQWLIDNDEHDLPNRLRPPCHQGDHSYVSMYGRLKWKEPAQTITSGFGSLGQGRFMHPSLCRTLTPHEAARIQGFPDYFTFDAAVTRTELSVIIGNAVPPALAATLIARLIAADVFGEPDTSRPAPE</sequence>
<keyword evidence="2 6" id="KW-0489">Methyltransferase</keyword>
<dbReference type="EC" id="2.1.1.37" evidence="1"/>
<evidence type="ECO:0000256" key="2">
    <source>
        <dbReference type="ARBA" id="ARBA00022603"/>
    </source>
</evidence>